<comment type="caution">
    <text evidence="2">The sequence shown here is derived from an EMBL/GenBank/DDBJ whole genome shotgun (WGS) entry which is preliminary data.</text>
</comment>
<dbReference type="AlphaFoldDB" id="A0ABD0VH56"/>
<evidence type="ECO:0000313" key="2">
    <source>
        <dbReference type="EMBL" id="KAL0921847.1"/>
    </source>
</evidence>
<feature type="transmembrane region" description="Helical" evidence="1">
    <location>
        <begin position="20"/>
        <end position="38"/>
    </location>
</feature>
<evidence type="ECO:0000256" key="1">
    <source>
        <dbReference type="SAM" id="Phobius"/>
    </source>
</evidence>
<protein>
    <submittedName>
        <fullName evidence="2">Uncharacterized protein</fullName>
    </submittedName>
</protein>
<keyword evidence="3" id="KW-1185">Reference proteome</keyword>
<dbReference type="Proteomes" id="UP001552299">
    <property type="component" value="Unassembled WGS sequence"/>
</dbReference>
<name>A0ABD0VH56_DENTH</name>
<dbReference type="PANTHER" id="PTHR34947">
    <property type="entry name" value="TRANSMEMBRANE PROTEIN"/>
    <property type="match status" value="1"/>
</dbReference>
<accession>A0ABD0VH56</accession>
<reference evidence="2 3" key="1">
    <citation type="journal article" date="2024" name="Plant Biotechnol. J.">
        <title>Dendrobium thyrsiflorum genome and its molecular insights into genes involved in important horticultural traits.</title>
        <authorList>
            <person name="Chen B."/>
            <person name="Wang J.Y."/>
            <person name="Zheng P.J."/>
            <person name="Li K.L."/>
            <person name="Liang Y.M."/>
            <person name="Chen X.F."/>
            <person name="Zhang C."/>
            <person name="Zhao X."/>
            <person name="He X."/>
            <person name="Zhang G.Q."/>
            <person name="Liu Z.J."/>
            <person name="Xu Q."/>
        </authorList>
    </citation>
    <scope>NUCLEOTIDE SEQUENCE [LARGE SCALE GENOMIC DNA]</scope>
    <source>
        <strain evidence="2">GZMU011</strain>
    </source>
</reference>
<keyword evidence="1" id="KW-0812">Transmembrane</keyword>
<feature type="transmembrane region" description="Helical" evidence="1">
    <location>
        <begin position="58"/>
        <end position="76"/>
    </location>
</feature>
<sequence length="207" mass="23854">MEKNQRKLQNLFFKLRKTSYILRVISVLFQLSILSFLLSFNREFNQIFFNQFNSFKHFLNKKAIFFFFNAILLFLAKDSGLLASSVEKRPKAPGRPVQNFAENTQLLQTKNITAVENSLIYPSKKITVEENHQVLVTKAIAVKTKEVDKVMPALMEGDDISAEKEDDEIVVGEMEELAIDELNKKCEEFIDKFKQGIKMEALHVVVA</sequence>
<gene>
    <name evidence="2" type="ORF">M5K25_008961</name>
</gene>
<organism evidence="2 3">
    <name type="scientific">Dendrobium thyrsiflorum</name>
    <name type="common">Pinecone-like raceme dendrobium</name>
    <name type="synonym">Orchid</name>
    <dbReference type="NCBI Taxonomy" id="117978"/>
    <lineage>
        <taxon>Eukaryota</taxon>
        <taxon>Viridiplantae</taxon>
        <taxon>Streptophyta</taxon>
        <taxon>Embryophyta</taxon>
        <taxon>Tracheophyta</taxon>
        <taxon>Spermatophyta</taxon>
        <taxon>Magnoliopsida</taxon>
        <taxon>Liliopsida</taxon>
        <taxon>Asparagales</taxon>
        <taxon>Orchidaceae</taxon>
        <taxon>Epidendroideae</taxon>
        <taxon>Malaxideae</taxon>
        <taxon>Dendrobiinae</taxon>
        <taxon>Dendrobium</taxon>
    </lineage>
</organism>
<proteinExistence type="predicted"/>
<dbReference type="PANTHER" id="PTHR34947:SF3">
    <property type="entry name" value="TRANSMEMBRANE PROTEIN"/>
    <property type="match status" value="1"/>
</dbReference>
<dbReference type="EMBL" id="JANQDX010000007">
    <property type="protein sequence ID" value="KAL0921847.1"/>
    <property type="molecule type" value="Genomic_DNA"/>
</dbReference>
<keyword evidence="1" id="KW-1133">Transmembrane helix</keyword>
<keyword evidence="1" id="KW-0472">Membrane</keyword>
<evidence type="ECO:0000313" key="3">
    <source>
        <dbReference type="Proteomes" id="UP001552299"/>
    </source>
</evidence>